<dbReference type="PANTHER" id="PTHR22950">
    <property type="entry name" value="AMINO ACID TRANSPORTER"/>
    <property type="match status" value="1"/>
</dbReference>
<proteinExistence type="predicted"/>
<dbReference type="Pfam" id="PF01490">
    <property type="entry name" value="Aa_trans"/>
    <property type="match status" value="1"/>
</dbReference>
<dbReference type="OMA" id="FAYICHY"/>
<comment type="caution">
    <text evidence="7">The sequence shown here is derived from an EMBL/GenBank/DDBJ whole genome shotgun (WGS) entry which is preliminary data.</text>
</comment>
<keyword evidence="4 5" id="KW-0472">Membrane</keyword>
<reference evidence="7 8" key="1">
    <citation type="journal article" date="2015" name="PLoS Pathog.">
        <title>Leptomonas seymouri: Adaptations to the Dixenous Life Cycle Analyzed by Genome Sequencing, Transcriptome Profiling and Co-infection with Leishmania donovani.</title>
        <authorList>
            <person name="Kraeva N."/>
            <person name="Butenko A."/>
            <person name="Hlavacova J."/>
            <person name="Kostygov A."/>
            <person name="Myskova J."/>
            <person name="Grybchuk D."/>
            <person name="Lestinova T."/>
            <person name="Votypka J."/>
            <person name="Volf P."/>
            <person name="Opperdoes F."/>
            <person name="Flegontov P."/>
            <person name="Lukes J."/>
            <person name="Yurchenko V."/>
        </authorList>
    </citation>
    <scope>NUCLEOTIDE SEQUENCE [LARGE SCALE GENOMIC DNA]</scope>
    <source>
        <strain evidence="7 8">ATCC 30220</strain>
    </source>
</reference>
<feature type="transmembrane region" description="Helical" evidence="5">
    <location>
        <begin position="150"/>
        <end position="171"/>
    </location>
</feature>
<evidence type="ECO:0000313" key="8">
    <source>
        <dbReference type="Proteomes" id="UP000038009"/>
    </source>
</evidence>
<gene>
    <name evidence="7" type="ORF">ABL78_3808</name>
</gene>
<evidence type="ECO:0000256" key="5">
    <source>
        <dbReference type="SAM" id="Phobius"/>
    </source>
</evidence>
<protein>
    <submittedName>
        <fullName evidence="7">Putative amino acid permease</fullName>
    </submittedName>
</protein>
<feature type="transmembrane region" description="Helical" evidence="5">
    <location>
        <begin position="116"/>
        <end position="138"/>
    </location>
</feature>
<dbReference type="Proteomes" id="UP000038009">
    <property type="component" value="Unassembled WGS sequence"/>
</dbReference>
<feature type="transmembrane region" description="Helical" evidence="5">
    <location>
        <begin position="231"/>
        <end position="251"/>
    </location>
</feature>
<evidence type="ECO:0000256" key="4">
    <source>
        <dbReference type="ARBA" id="ARBA00023136"/>
    </source>
</evidence>
<dbReference type="PANTHER" id="PTHR22950:SF649">
    <property type="entry name" value="ACID TRANSPORTER, PUTATIVE-RELATED"/>
    <property type="match status" value="1"/>
</dbReference>
<feature type="domain" description="Amino acid transporter transmembrane" evidence="6">
    <location>
        <begin position="5"/>
        <end position="398"/>
    </location>
</feature>
<keyword evidence="3 5" id="KW-1133">Transmembrane helix</keyword>
<evidence type="ECO:0000313" key="7">
    <source>
        <dbReference type="EMBL" id="KPI87096.1"/>
    </source>
</evidence>
<sequence length="407" mass="44713">MSHVSLLGAALSLSVTTIGAGVLALPATFESDGIALVTLTLIAVGVFTVISLDFLILCIIKLGVKSYEEISDELLGRIFKDIIRWMLILYNVGTAVGYIVVIGEIFTPMLPVIRNYVPWLSTPSHVMIVSWGLIMLPLSCFPKVSHLHAVSFLAIAATFIISGIIVFRYFAPLSPIPAERSHSEGIRYFRFSHRSLLALPVVMFSFDCQSLVFQVYTGLSSPSRFSMAKVATTSVVITSLVYGLVGFFGYASHTPHVNGNILTNYNPLQDHLFAVGEMLYSITVNIAYVLILIPCRDAIFQMLYGFSHTHDSLEIPHHSNIVVSVLLSLLCLCLALMAPGFLFIVALMGAFCSSTLCFTYPALFRQRLHVLGIVPYVGYERCAVAAMFFLGFVGFMLGFFVLFGLRS</sequence>
<feature type="transmembrane region" description="Helical" evidence="5">
    <location>
        <begin position="321"/>
        <end position="338"/>
    </location>
</feature>
<evidence type="ECO:0000256" key="3">
    <source>
        <dbReference type="ARBA" id="ARBA00022989"/>
    </source>
</evidence>
<dbReference type="GO" id="GO:0015179">
    <property type="term" value="F:L-amino acid transmembrane transporter activity"/>
    <property type="evidence" value="ECO:0007669"/>
    <property type="project" value="TreeGrafter"/>
</dbReference>
<keyword evidence="8" id="KW-1185">Reference proteome</keyword>
<feature type="transmembrane region" description="Helical" evidence="5">
    <location>
        <begin position="85"/>
        <end position="110"/>
    </location>
</feature>
<name>A0A0N0P613_LEPSE</name>
<dbReference type="InterPro" id="IPR013057">
    <property type="entry name" value="AA_transpt_TM"/>
</dbReference>
<feature type="transmembrane region" description="Helical" evidence="5">
    <location>
        <begin position="271"/>
        <end position="293"/>
    </location>
</feature>
<feature type="transmembrane region" description="Helical" evidence="5">
    <location>
        <begin position="384"/>
        <end position="405"/>
    </location>
</feature>
<dbReference type="AlphaFoldDB" id="A0A0N0P613"/>
<dbReference type="VEuPathDB" id="TriTrypDB:Lsey_0102_0060"/>
<dbReference type="GO" id="GO:0016020">
    <property type="term" value="C:membrane"/>
    <property type="evidence" value="ECO:0007669"/>
    <property type="project" value="UniProtKB-SubCell"/>
</dbReference>
<evidence type="ECO:0000256" key="1">
    <source>
        <dbReference type="ARBA" id="ARBA00004141"/>
    </source>
</evidence>
<feature type="transmembrane region" description="Helical" evidence="5">
    <location>
        <begin position="34"/>
        <end position="64"/>
    </location>
</feature>
<feature type="transmembrane region" description="Helical" evidence="5">
    <location>
        <begin position="344"/>
        <end position="363"/>
    </location>
</feature>
<evidence type="ECO:0000256" key="2">
    <source>
        <dbReference type="ARBA" id="ARBA00022692"/>
    </source>
</evidence>
<evidence type="ECO:0000259" key="6">
    <source>
        <dbReference type="Pfam" id="PF01490"/>
    </source>
</evidence>
<comment type="subcellular location">
    <subcellularLocation>
        <location evidence="1">Membrane</location>
        <topology evidence="1">Multi-pass membrane protein</topology>
    </subcellularLocation>
</comment>
<dbReference type="GO" id="GO:0005737">
    <property type="term" value="C:cytoplasm"/>
    <property type="evidence" value="ECO:0007669"/>
    <property type="project" value="TreeGrafter"/>
</dbReference>
<dbReference type="OrthoDB" id="28208at2759"/>
<organism evidence="7 8">
    <name type="scientific">Leptomonas seymouri</name>
    <dbReference type="NCBI Taxonomy" id="5684"/>
    <lineage>
        <taxon>Eukaryota</taxon>
        <taxon>Discoba</taxon>
        <taxon>Euglenozoa</taxon>
        <taxon>Kinetoplastea</taxon>
        <taxon>Metakinetoplastina</taxon>
        <taxon>Trypanosomatida</taxon>
        <taxon>Trypanosomatidae</taxon>
        <taxon>Leishmaniinae</taxon>
        <taxon>Leptomonas</taxon>
    </lineage>
</organism>
<keyword evidence="2 5" id="KW-0812">Transmembrane</keyword>
<accession>A0A0N0P613</accession>
<dbReference type="EMBL" id="LJSK01000102">
    <property type="protein sequence ID" value="KPI87096.1"/>
    <property type="molecule type" value="Genomic_DNA"/>
</dbReference>